<sequence length="2802" mass="314611">IIISFLNLIQSNDNSKLSYTAITRRKNIASVYDYKQKVMSTSIKYYVQRLSDGENIELALARISSETCFQFQETNNLTSATLIYKPGYYYSTNRKEENSNLHIIYLSYSRPEVSKIIRETLYALGIDYEHDRPDRNRYITVYSQNIYSTYLILFKRKIQSIFIKYNLGYDYKSVMHFSCNEFSKNKKKTIEAKNKLIEPFMGKSEYLTFTDAKAVNLKYCINSSLKNAKCINYGYPNPKTPYTCKCLPFYCGPHCEHKVRNFGYCSPINRFKAKYSTAFRTLHLGGTCYFFIETVPGLKIKLLLFFHHNLLTYRKCNNKEYIEVRYSKDISVSGVIYCPRVKPIIIVSEGPLIVIRSSYSSSKYKVKIAYKKFYMKVLFFFIFTTLFSISFCDLYKIELEDLKIDNKRSSSKSKKSKLSKNEQQNQQLEGPVGNGDQQMHGLGGGNNGFYNNYNGQMNGGFVEGNGRGFGGGFGGGYGGGFGGQMNGGFGGGNGRGYGAGGFGQYGNGYGGGGGGGRFIGGGGGFNGGGGRFPVYGPNGAFANYGGFRGGPRGGFQGKNYPNRKSIKERIRQRKEKLRELKRKQKEKRKRKREERRKREEEKASRIYGGSATAELFGNAAISALGFIIIKCKSIFIVLRGLKFDQLNMIILKIIVLKNLIHIKDLKIDNKRSPKKDKKSKSTKKKEKNEQVEEPAGNGDQQMHGLGGGSNGFKGGLHGQNNGQGHGGFSEGYGVGNGGDFNGGFGRGIGGGYGGGYPGFRQYGNGFGMGRFNGPNGGGFGGPNGGGFYGPYGGRFGGRFGGGGGRFPVYGNYGNYGGFRGRPGGRYQGNKNPANNRKSMRERIRQKKKESKEKKKKMKEKRKRKREERRKRYEEKASRIYGGSPTAELFEISNVKVLLLYHDKKIIQLNMIQKFIVKYLINKCKYMKVLLFFIFTNLFFISFCDLYKFELEDFKIDNKRSLSKDKKSKSPKKEEKNEQLEGPAGNGDQKMHGLGGGNNSSKKNDKKSSKKGKNGKSSKKEKQKKQLEGSTGNQQLHGLKGGSNGFKKNNKKSPKKGKNGKSPKKEKQNNQLEGTGGNADQKIHGLNGGNNGFKGGLSGQNNGGFSEGYGGGNSGGFGRGNGGGNGERNVGGYGGGNGGRISGGNGRFGQNGNGNGMGRFGGHNGAGFNRFGGRYGGGGGRFSAYGPYRNYRNYGNFGNYGNYGYYDYNGFYYGGRRYPGKNFPGRNKPVDEEQLKKELEKRKQEREERKKKRKEEREKRREERKKRREERQRIREEKQKIRDGFAAAELAELLNIKVFILFCTCKLKQNNYYLKKEVFQIGLIEKVNYEMLNNVRHKRQIQNAGESGGMQNQNQNIGNGGFNGGYGGGNRANFRGAQAGGGFGNRGGFAGYGGGGGNFNEGRGGFNSYGGPNGRFGGGPGVGPNGGFRGGPNGGPGGGPVRRFGGGPGGGFGGGPGRGFRGRPGGRFGPYGQQPNGNRRRGLFGRRRDGKERIKKQKKPRHSATRQLFSGAFSTLFGFVELSNIKLKKLIVLLNNLISSYNLNENINYRKKRAILYYTPKSRIPPIILYRVYCPLNASKIKSALQILMKTTCLKFSYSLSPSRAVITYKPNPFYDSVFDSRLTKIGTVYVPPDKTEVSKILRETLYLLGLEYEVRRYDRNYYIKLNLQAIDPQFFRKFAISHCSIPKKYDLGYEYTSIMHYPPDEYAQKGKKTFSAIQKDMNLVVGKSLYPTFDDIKLVNLKHCMRAIVPHLPCRNYGYSDPSNIGKCRCLPFYSGIFCEFFKKNKGICAKKNIFEATQKWTRLELFLDSSCFFLIKSSNRGRILLKLGFVNKKLISAGCHRSVNLEVRYSKDLSHGGLKYPQGSFKYSVLSEGNKIILYSIYAKKYCILSLEFKENRLKKFICLTIKHNYDEINKELIPDEDRANFGITKFIQSLLGKLQNLFIGGKNDDTSSQKNNNNTPDKPLENKDLIQGDIMVSEQQADDIVDVVAEEAASRGVDISKVLSNETDVRLKRKIVANSTKWTFPIEYYVFKLDNSLIDNALKLMEKKTCVRFKKSLYLNVGKPGLMYYPGEGCWSYIGKLEEKKYQDISIGDECSVTGVVQHETMHALGLQHEQCRADRDKYLDIYEENVDDYFLSNFDKLELNNTITYNTKYDYGSQMQYPTNAFSVNGNNTMLPHNRIYNKTLGIDAGFTFLDAKAVNKHYCSEVCKNKIKCYNGGYQHPNKCYKCACVKGYEGKRCTKLPKKKKPGCGDPIFFVTEKSQSLNQTGINDCLYHLKAPHGNKIKMLVHEVVGIPDFPIICIKNNSVEVKFIKDKTPTGALLCGKTYNKTIISENDHAIVHYRSFSKDNASTNNNNIPDEDKANFGITKFIQTLLGRLQNFFFGSKNDNTNNQKNDVNTSDKPLENKDLLQGDIMLTEQQADNIVEKVAEEAASNGVDISKVLSNETDVRLKRSFRGDRKKWGSPIDYQIIQGDADLIQKALQLMEKKTCIRFNKVYWTVVGKASLKYFRGKGCWSYIGRIQKDKPQDVSIGYGCDTIGKIQHETMHALGIEHEQNRADRDKYIKILHENINALNIKNYVKLEDDNAVSYGIPYDYGSDMQYSAHSFTFNGKETMLPYNGLYNKTLGMDSGMTFLDAKLVNLHYCANKCPTPMKCYNSGYQNPNECGRCVCVKGYGGKRCTKLATKRKEGCGDPLYYVTEKNQTLTLNGKNSCLYHLKAPHGQKIKIRIHNVTAYPTWPKMCMKANSLEVKFYADKSVTGALFCGIANNTEVVTQNDHGIVHLKSQNEKNFMNLTFSLY</sequence>
<evidence type="ECO:0000256" key="8">
    <source>
        <dbReference type="PROSITE-ProRule" id="PRU01211"/>
    </source>
</evidence>
<feature type="compositionally biased region" description="Basic residues" evidence="10">
    <location>
        <begin position="564"/>
        <end position="595"/>
    </location>
</feature>
<feature type="compositionally biased region" description="Basic residues" evidence="10">
    <location>
        <begin position="837"/>
        <end position="868"/>
    </location>
</feature>
<dbReference type="InterPro" id="IPR001506">
    <property type="entry name" value="Peptidase_M12A"/>
</dbReference>
<evidence type="ECO:0000256" key="5">
    <source>
        <dbReference type="ARBA" id="ARBA00023049"/>
    </source>
</evidence>
<feature type="region of interest" description="Disordered" evidence="10">
    <location>
        <begin position="552"/>
        <end position="604"/>
    </location>
</feature>
<keyword evidence="7" id="KW-0245">EGF-like domain</keyword>
<feature type="compositionally biased region" description="Basic residues" evidence="10">
    <location>
        <begin position="1047"/>
        <end position="1061"/>
    </location>
</feature>
<feature type="active site" evidence="8">
    <location>
        <position position="2106"/>
    </location>
</feature>
<comment type="caution">
    <text evidence="7">Lacks conserved residue(s) required for the propagation of feature annotation.</text>
</comment>
<comment type="cofactor">
    <cofactor evidence="8 9">
        <name>Zn(2+)</name>
        <dbReference type="ChEBI" id="CHEBI:29105"/>
    </cofactor>
    <text evidence="8 9">Binds 1 zinc ion per subunit.</text>
</comment>
<feature type="region of interest" description="Disordered" evidence="10">
    <location>
        <begin position="820"/>
        <end position="876"/>
    </location>
</feature>
<feature type="binding site" evidence="8">
    <location>
        <position position="2546"/>
    </location>
    <ligand>
        <name>Zn(2+)</name>
        <dbReference type="ChEBI" id="CHEBI:29105"/>
        <note>catalytic</note>
    </ligand>
</feature>
<dbReference type="PANTHER" id="PTHR10127">
    <property type="entry name" value="DISCOIDIN, CUB, EGF, LAMININ , AND ZINC METALLOPROTEASE DOMAIN CONTAINING"/>
    <property type="match status" value="1"/>
</dbReference>
<dbReference type="PROSITE" id="PS01186">
    <property type="entry name" value="EGF_2"/>
    <property type="match status" value="2"/>
</dbReference>
<dbReference type="PROSITE" id="PS51864">
    <property type="entry name" value="ASTACIN"/>
    <property type="match status" value="3"/>
</dbReference>
<feature type="domain" description="Peptidase M12A" evidence="13">
    <location>
        <begin position="2456"/>
        <end position="2653"/>
    </location>
</feature>
<dbReference type="Gene3D" id="3.40.390.10">
    <property type="entry name" value="Collagenase (Catalytic Domain)"/>
    <property type="match status" value="4"/>
</dbReference>
<proteinExistence type="predicted"/>
<evidence type="ECO:0000256" key="6">
    <source>
        <dbReference type="ARBA" id="ARBA00023157"/>
    </source>
</evidence>
<keyword evidence="4 8" id="KW-0862">Zinc</keyword>
<organism evidence="14 15">
    <name type="scientific">Strongyloides stercoralis</name>
    <name type="common">Threadworm</name>
    <dbReference type="NCBI Taxonomy" id="6248"/>
    <lineage>
        <taxon>Eukaryota</taxon>
        <taxon>Metazoa</taxon>
        <taxon>Ecdysozoa</taxon>
        <taxon>Nematoda</taxon>
        <taxon>Chromadorea</taxon>
        <taxon>Rhabditida</taxon>
        <taxon>Tylenchina</taxon>
        <taxon>Panagrolaimomorpha</taxon>
        <taxon>Strongyloidoidea</taxon>
        <taxon>Strongyloididae</taxon>
        <taxon>Strongyloides</taxon>
    </lineage>
</organism>
<dbReference type="InterPro" id="IPR000742">
    <property type="entry name" value="EGF"/>
</dbReference>
<feature type="compositionally biased region" description="Basic residues" evidence="10">
    <location>
        <begin position="1007"/>
        <end position="1016"/>
    </location>
</feature>
<dbReference type="Proteomes" id="UP000035681">
    <property type="component" value="Unplaced"/>
</dbReference>
<feature type="region of interest" description="Disordered" evidence="10">
    <location>
        <begin position="1222"/>
        <end position="1275"/>
    </location>
</feature>
<evidence type="ECO:0000313" key="14">
    <source>
        <dbReference type="Proteomes" id="UP000035681"/>
    </source>
</evidence>
<dbReference type="PANTHER" id="PTHR10127:SF780">
    <property type="entry name" value="METALLOENDOPEPTIDASE"/>
    <property type="match status" value="1"/>
</dbReference>
<feature type="domain" description="Peptidase M12A" evidence="13">
    <location>
        <begin position="7"/>
        <end position="221"/>
    </location>
</feature>
<dbReference type="InterPro" id="IPR034035">
    <property type="entry name" value="Astacin-like_dom"/>
</dbReference>
<keyword evidence="11" id="KW-0812">Transmembrane</keyword>
<feature type="disulfide bond" evidence="7">
    <location>
        <begin position="246"/>
        <end position="255"/>
    </location>
</feature>
<dbReference type="EC" id="3.4.24.-" evidence="9"/>
<feature type="domain" description="EGF-like" evidence="12">
    <location>
        <begin position="2203"/>
        <end position="2243"/>
    </location>
</feature>
<feature type="region of interest" description="Disordered" evidence="10">
    <location>
        <begin position="1409"/>
        <end position="1502"/>
    </location>
</feature>
<dbReference type="InterPro" id="IPR006026">
    <property type="entry name" value="Peptidase_Metallo"/>
</dbReference>
<dbReference type="Pfam" id="PF01400">
    <property type="entry name" value="Astacin"/>
    <property type="match status" value="4"/>
</dbReference>
<dbReference type="SMART" id="SM00235">
    <property type="entry name" value="ZnMc"/>
    <property type="match status" value="2"/>
</dbReference>
<feature type="region of interest" description="Disordered" evidence="10">
    <location>
        <begin position="960"/>
        <end position="1109"/>
    </location>
</feature>
<feature type="disulfide bond" evidence="7">
    <location>
        <begin position="2674"/>
        <end position="2683"/>
    </location>
</feature>
<dbReference type="WBParaSite" id="TCONS_00011545.p1">
    <property type="protein sequence ID" value="TCONS_00011545.p1"/>
    <property type="gene ID" value="XLOC_006081"/>
</dbReference>
<protein>
    <recommendedName>
        <fullName evidence="9">Metalloendopeptidase</fullName>
        <ecNumber evidence="9">3.4.24.-</ecNumber>
    </recommendedName>
</protein>
<feature type="domain" description="EGF-like" evidence="12">
    <location>
        <begin position="216"/>
        <end position="256"/>
    </location>
</feature>
<evidence type="ECO:0000256" key="9">
    <source>
        <dbReference type="RuleBase" id="RU361183"/>
    </source>
</evidence>
<dbReference type="GO" id="GO:0004222">
    <property type="term" value="F:metalloendopeptidase activity"/>
    <property type="evidence" value="ECO:0007669"/>
    <property type="project" value="UniProtKB-UniRule"/>
</dbReference>
<feature type="active site" evidence="8">
    <location>
        <position position="119"/>
    </location>
</feature>
<dbReference type="SUPFAM" id="SSF55486">
    <property type="entry name" value="Metalloproteases ('zincins'), catalytic domain"/>
    <property type="match status" value="4"/>
</dbReference>
<feature type="binding site" evidence="8">
    <location>
        <position position="2550"/>
    </location>
    <ligand>
        <name>Zn(2+)</name>
        <dbReference type="ChEBI" id="CHEBI:29105"/>
        <note>catalytic</note>
    </ligand>
</feature>
<feature type="region of interest" description="Disordered" evidence="10">
    <location>
        <begin position="670"/>
        <end position="730"/>
    </location>
</feature>
<feature type="compositionally biased region" description="Gly residues" evidence="10">
    <location>
        <begin position="1085"/>
        <end position="1109"/>
    </location>
</feature>
<keyword evidence="5 8" id="KW-0482">Metalloprotease</keyword>
<feature type="region of interest" description="Disordered" evidence="10">
    <location>
        <begin position="410"/>
        <end position="437"/>
    </location>
</feature>
<feature type="disulfide bond" evidence="8">
    <location>
        <begin position="2052"/>
        <end position="2207"/>
    </location>
</feature>
<feature type="region of interest" description="Disordered" evidence="10">
    <location>
        <begin position="1948"/>
        <end position="1967"/>
    </location>
</feature>
<feature type="compositionally biased region" description="Gly residues" evidence="10">
    <location>
        <begin position="704"/>
        <end position="730"/>
    </location>
</feature>
<feature type="binding site" evidence="8">
    <location>
        <position position="2115"/>
    </location>
    <ligand>
        <name>Zn(2+)</name>
        <dbReference type="ChEBI" id="CHEBI:29105"/>
        <note>catalytic</note>
    </ligand>
</feature>
<dbReference type="InterPro" id="IPR024079">
    <property type="entry name" value="MetalloPept_cat_dom_sf"/>
</dbReference>
<feature type="transmembrane region" description="Helical" evidence="11">
    <location>
        <begin position="373"/>
        <end position="391"/>
    </location>
</feature>
<keyword evidence="11" id="KW-1133">Transmembrane helix</keyword>
<dbReference type="GO" id="GO:0006508">
    <property type="term" value="P:proteolysis"/>
    <property type="evidence" value="ECO:0007669"/>
    <property type="project" value="UniProtKB-KW"/>
</dbReference>
<dbReference type="PROSITE" id="PS00022">
    <property type="entry name" value="EGF_1"/>
    <property type="match status" value="4"/>
</dbReference>
<feature type="disulfide bond" evidence="7">
    <location>
        <begin position="2233"/>
        <end position="2242"/>
    </location>
</feature>
<reference evidence="15" key="1">
    <citation type="submission" date="2024-02" db="UniProtKB">
        <authorList>
            <consortium name="WormBaseParasite"/>
        </authorList>
    </citation>
    <scope>IDENTIFICATION</scope>
</reference>
<evidence type="ECO:0000313" key="15">
    <source>
        <dbReference type="WBParaSite" id="TCONS_00011545.p1"/>
    </source>
</evidence>
<keyword evidence="1 8" id="KW-0645">Protease</keyword>
<name>A0AAF5DHF9_STRER</name>
<feature type="compositionally biased region" description="Basic residues" evidence="10">
    <location>
        <begin position="1492"/>
        <end position="1502"/>
    </location>
</feature>
<evidence type="ECO:0000256" key="11">
    <source>
        <dbReference type="SAM" id="Phobius"/>
    </source>
</evidence>
<evidence type="ECO:0000256" key="1">
    <source>
        <dbReference type="ARBA" id="ARBA00022670"/>
    </source>
</evidence>
<feature type="region of interest" description="Disordered" evidence="10">
    <location>
        <begin position="1127"/>
        <end position="1156"/>
    </location>
</feature>
<evidence type="ECO:0000259" key="13">
    <source>
        <dbReference type="PROSITE" id="PS51864"/>
    </source>
</evidence>
<feature type="compositionally biased region" description="Basic and acidic residues" evidence="10">
    <location>
        <begin position="1017"/>
        <end position="1026"/>
    </location>
</feature>
<feature type="active site" evidence="8">
    <location>
        <position position="2547"/>
    </location>
</feature>
<evidence type="ECO:0000259" key="12">
    <source>
        <dbReference type="PROSITE" id="PS50026"/>
    </source>
</evidence>
<feature type="binding site" evidence="8">
    <location>
        <position position="2109"/>
    </location>
    <ligand>
        <name>Zn(2+)</name>
        <dbReference type="ChEBI" id="CHEBI:29105"/>
        <note>catalytic</note>
    </ligand>
</feature>
<feature type="disulfide bond" evidence="7">
    <location>
        <begin position="220"/>
        <end position="230"/>
    </location>
</feature>
<feature type="disulfide bond" evidence="7">
    <location>
        <begin position="2648"/>
        <end position="2658"/>
    </location>
</feature>
<feature type="binding site" evidence="8">
    <location>
        <position position="2556"/>
    </location>
    <ligand>
        <name>Zn(2+)</name>
        <dbReference type="ChEBI" id="CHEBI:29105"/>
        <note>catalytic</note>
    </ligand>
</feature>
<evidence type="ECO:0000256" key="7">
    <source>
        <dbReference type="PROSITE-ProRule" id="PRU00076"/>
    </source>
</evidence>
<keyword evidence="14" id="KW-1185">Reference proteome</keyword>
<evidence type="ECO:0000256" key="2">
    <source>
        <dbReference type="ARBA" id="ARBA00022723"/>
    </source>
</evidence>
<feature type="compositionally biased region" description="Gly residues" evidence="10">
    <location>
        <begin position="1409"/>
        <end position="1468"/>
    </location>
</feature>
<feature type="compositionally biased region" description="Basic residues" evidence="10">
    <location>
        <begin position="672"/>
        <end position="685"/>
    </location>
</feature>
<keyword evidence="11" id="KW-0472">Membrane</keyword>
<feature type="domain" description="Peptidase M12A" evidence="13">
    <location>
        <begin position="2015"/>
        <end position="2208"/>
    </location>
</feature>
<accession>A0AAF5DHF9</accession>
<keyword evidence="2 8" id="KW-0479">Metal-binding</keyword>
<feature type="compositionally biased region" description="Basic and acidic residues" evidence="10">
    <location>
        <begin position="1227"/>
        <end position="1247"/>
    </location>
</feature>
<dbReference type="GO" id="GO:0008270">
    <property type="term" value="F:zinc ion binding"/>
    <property type="evidence" value="ECO:0007669"/>
    <property type="project" value="UniProtKB-UniRule"/>
</dbReference>
<feature type="domain" description="EGF-like" evidence="12">
    <location>
        <begin position="2644"/>
        <end position="2684"/>
    </location>
</feature>
<feature type="binding site" evidence="8">
    <location>
        <position position="2105"/>
    </location>
    <ligand>
        <name>Zn(2+)</name>
        <dbReference type="ChEBI" id="CHEBI:29105"/>
        <note>catalytic</note>
    </ligand>
</feature>
<keyword evidence="6 7" id="KW-1015">Disulfide bond</keyword>
<feature type="disulfide bond" evidence="7">
    <location>
        <begin position="2207"/>
        <end position="2217"/>
    </location>
</feature>
<dbReference type="PRINTS" id="PR00480">
    <property type="entry name" value="ASTACIN"/>
</dbReference>
<dbReference type="PROSITE" id="PS50026">
    <property type="entry name" value="EGF_3"/>
    <property type="match status" value="3"/>
</dbReference>
<evidence type="ECO:0000256" key="10">
    <source>
        <dbReference type="SAM" id="MobiDB-lite"/>
    </source>
</evidence>
<evidence type="ECO:0000256" key="3">
    <source>
        <dbReference type="ARBA" id="ARBA00022801"/>
    </source>
</evidence>
<dbReference type="CDD" id="cd04280">
    <property type="entry name" value="ZnMc_astacin_like"/>
    <property type="match status" value="2"/>
</dbReference>
<evidence type="ECO:0000256" key="4">
    <source>
        <dbReference type="ARBA" id="ARBA00022833"/>
    </source>
</evidence>
<keyword evidence="3 8" id="KW-0378">Hydrolase</keyword>